<dbReference type="AlphaFoldDB" id="A0AAV9G720"/>
<dbReference type="InterPro" id="IPR031348">
    <property type="entry name" value="PigL_N"/>
</dbReference>
<name>A0AAV9G720_9PEZI</name>
<gene>
    <name evidence="3" type="ORF">QBC34DRAFT_308707</name>
</gene>
<feature type="non-terminal residue" evidence="3">
    <location>
        <position position="278"/>
    </location>
</feature>
<evidence type="ECO:0000313" key="4">
    <source>
        <dbReference type="Proteomes" id="UP001321760"/>
    </source>
</evidence>
<organism evidence="3 4">
    <name type="scientific">Podospora aff. communis PSN243</name>
    <dbReference type="NCBI Taxonomy" id="3040156"/>
    <lineage>
        <taxon>Eukaryota</taxon>
        <taxon>Fungi</taxon>
        <taxon>Dikarya</taxon>
        <taxon>Ascomycota</taxon>
        <taxon>Pezizomycotina</taxon>
        <taxon>Sordariomycetes</taxon>
        <taxon>Sordariomycetidae</taxon>
        <taxon>Sordariales</taxon>
        <taxon>Podosporaceae</taxon>
        <taxon>Podospora</taxon>
    </lineage>
</organism>
<comment type="caution">
    <text evidence="3">The sequence shown here is derived from an EMBL/GenBank/DDBJ whole genome shotgun (WGS) entry which is preliminary data.</text>
</comment>
<accession>A0AAV9G720</accession>
<reference evidence="3" key="2">
    <citation type="submission" date="2023-05" db="EMBL/GenBank/DDBJ databases">
        <authorList>
            <consortium name="Lawrence Berkeley National Laboratory"/>
            <person name="Steindorff A."/>
            <person name="Hensen N."/>
            <person name="Bonometti L."/>
            <person name="Westerberg I."/>
            <person name="Brannstrom I.O."/>
            <person name="Guillou S."/>
            <person name="Cros-Aarteil S."/>
            <person name="Calhoun S."/>
            <person name="Haridas S."/>
            <person name="Kuo A."/>
            <person name="Mondo S."/>
            <person name="Pangilinan J."/>
            <person name="Riley R."/>
            <person name="Labutti K."/>
            <person name="Andreopoulos B."/>
            <person name="Lipzen A."/>
            <person name="Chen C."/>
            <person name="Yanf M."/>
            <person name="Daum C."/>
            <person name="Ng V."/>
            <person name="Clum A."/>
            <person name="Ohm R."/>
            <person name="Martin F."/>
            <person name="Silar P."/>
            <person name="Natvig D."/>
            <person name="Lalanne C."/>
            <person name="Gautier V."/>
            <person name="Ament-Velasquez S.L."/>
            <person name="Kruys A."/>
            <person name="Hutchinson M.I."/>
            <person name="Powell A.J."/>
            <person name="Barry K."/>
            <person name="Miller A.N."/>
            <person name="Grigoriev I.V."/>
            <person name="Debuchy R."/>
            <person name="Gladieux P."/>
            <person name="Thoren M.H."/>
            <person name="Johannesson H."/>
        </authorList>
    </citation>
    <scope>NUCLEOTIDE SEQUENCE</scope>
    <source>
        <strain evidence="3">PSN243</strain>
    </source>
</reference>
<feature type="domain" description="Azaphilone pigments biosynthesis cluster protein L N-terminal" evidence="2">
    <location>
        <begin position="2"/>
        <end position="174"/>
    </location>
</feature>
<evidence type="ECO:0000313" key="3">
    <source>
        <dbReference type="EMBL" id="KAK4444604.1"/>
    </source>
</evidence>
<dbReference type="EMBL" id="MU865975">
    <property type="protein sequence ID" value="KAK4444604.1"/>
    <property type="molecule type" value="Genomic_DNA"/>
</dbReference>
<reference evidence="3" key="1">
    <citation type="journal article" date="2023" name="Mol. Phylogenet. Evol.">
        <title>Genome-scale phylogeny and comparative genomics of the fungal order Sordariales.</title>
        <authorList>
            <person name="Hensen N."/>
            <person name="Bonometti L."/>
            <person name="Westerberg I."/>
            <person name="Brannstrom I.O."/>
            <person name="Guillou S."/>
            <person name="Cros-Aarteil S."/>
            <person name="Calhoun S."/>
            <person name="Haridas S."/>
            <person name="Kuo A."/>
            <person name="Mondo S."/>
            <person name="Pangilinan J."/>
            <person name="Riley R."/>
            <person name="LaButti K."/>
            <person name="Andreopoulos B."/>
            <person name="Lipzen A."/>
            <person name="Chen C."/>
            <person name="Yan M."/>
            <person name="Daum C."/>
            <person name="Ng V."/>
            <person name="Clum A."/>
            <person name="Steindorff A."/>
            <person name="Ohm R.A."/>
            <person name="Martin F."/>
            <person name="Silar P."/>
            <person name="Natvig D.O."/>
            <person name="Lalanne C."/>
            <person name="Gautier V."/>
            <person name="Ament-Velasquez S.L."/>
            <person name="Kruys A."/>
            <person name="Hutchinson M.I."/>
            <person name="Powell A.J."/>
            <person name="Barry K."/>
            <person name="Miller A.N."/>
            <person name="Grigoriev I.V."/>
            <person name="Debuchy R."/>
            <person name="Gladieux P."/>
            <person name="Hiltunen Thoren M."/>
            <person name="Johannesson H."/>
        </authorList>
    </citation>
    <scope>NUCLEOTIDE SEQUENCE</scope>
    <source>
        <strain evidence="3">PSN243</strain>
    </source>
</reference>
<protein>
    <recommendedName>
        <fullName evidence="2">Azaphilone pigments biosynthesis cluster protein L N-terminal domain-containing protein</fullName>
    </recommendedName>
</protein>
<dbReference type="Proteomes" id="UP001321760">
    <property type="component" value="Unassembled WGS sequence"/>
</dbReference>
<feature type="coiled-coil region" evidence="1">
    <location>
        <begin position="150"/>
        <end position="177"/>
    </location>
</feature>
<evidence type="ECO:0000256" key="1">
    <source>
        <dbReference type="SAM" id="Coils"/>
    </source>
</evidence>
<evidence type="ECO:0000259" key="2">
    <source>
        <dbReference type="Pfam" id="PF17111"/>
    </source>
</evidence>
<sequence length="278" mass="30703">MADPLSVAASVVGLLAAAGKAYGLLETISSMRGAPSSIRDVQRETRHTEVALRALQRFLQRLDPVSERLEMIQVDELRVVLADAMLLFDSFESMLQQLASMGGLRVSISWVKYTKQLDEHLGKLERYKSSLTVMLSILQCNNDSQARADQAKLHDLVEKTLEENAQLRQKLEDSYDAAAALVDDDTSTIRGPGPSTNRQSRDVVSDTVRNSMIKFAFENILEESRVYKRTAHLLECDQSLASSAVFTVFTGYSLADISILSVVAMPLCAADVSNGQHY</sequence>
<keyword evidence="1" id="KW-0175">Coiled coil</keyword>
<keyword evidence="4" id="KW-1185">Reference proteome</keyword>
<dbReference type="Pfam" id="PF17111">
    <property type="entry name" value="PigL_N"/>
    <property type="match status" value="1"/>
</dbReference>
<proteinExistence type="predicted"/>